<feature type="compositionally biased region" description="Polar residues" evidence="1">
    <location>
        <begin position="158"/>
        <end position="173"/>
    </location>
</feature>
<evidence type="ECO:0000313" key="2">
    <source>
        <dbReference type="EMBL" id="CAK7330259.1"/>
    </source>
</evidence>
<dbReference type="Proteomes" id="UP001314170">
    <property type="component" value="Unassembled WGS sequence"/>
</dbReference>
<feature type="region of interest" description="Disordered" evidence="1">
    <location>
        <begin position="158"/>
        <end position="184"/>
    </location>
</feature>
<feature type="compositionally biased region" description="Basic and acidic residues" evidence="1">
    <location>
        <begin position="174"/>
        <end position="184"/>
    </location>
</feature>
<accession>A0AAV1RC69</accession>
<sequence length="184" mass="21173">MECMTIRSAYNIRCFSPVRGRCQQFPKPFVGPHVYKFSNFLHQSDSATKEKEKKFFITTWHSLQACAHAKIKAKYLNPIVDHVISKCTSRGKVFHVFRIGSSERVVQGLPENYNFKEMEEKDSTIQNVTGDDLMTLFQETKLMKDKPQASALFRSTQTLENQSPTELNAWTKTSEAEKKINANE</sequence>
<gene>
    <name evidence="2" type="ORF">DCAF_LOCUS7865</name>
</gene>
<evidence type="ECO:0000313" key="3">
    <source>
        <dbReference type="Proteomes" id="UP001314170"/>
    </source>
</evidence>
<reference evidence="2 3" key="1">
    <citation type="submission" date="2024-01" db="EMBL/GenBank/DDBJ databases">
        <authorList>
            <person name="Waweru B."/>
        </authorList>
    </citation>
    <scope>NUCLEOTIDE SEQUENCE [LARGE SCALE GENOMIC DNA]</scope>
</reference>
<organism evidence="2 3">
    <name type="scientific">Dovyalis caffra</name>
    <dbReference type="NCBI Taxonomy" id="77055"/>
    <lineage>
        <taxon>Eukaryota</taxon>
        <taxon>Viridiplantae</taxon>
        <taxon>Streptophyta</taxon>
        <taxon>Embryophyta</taxon>
        <taxon>Tracheophyta</taxon>
        <taxon>Spermatophyta</taxon>
        <taxon>Magnoliopsida</taxon>
        <taxon>eudicotyledons</taxon>
        <taxon>Gunneridae</taxon>
        <taxon>Pentapetalae</taxon>
        <taxon>rosids</taxon>
        <taxon>fabids</taxon>
        <taxon>Malpighiales</taxon>
        <taxon>Salicaceae</taxon>
        <taxon>Flacourtieae</taxon>
        <taxon>Dovyalis</taxon>
    </lineage>
</organism>
<evidence type="ECO:0000256" key="1">
    <source>
        <dbReference type="SAM" id="MobiDB-lite"/>
    </source>
</evidence>
<name>A0AAV1RC69_9ROSI</name>
<keyword evidence="3" id="KW-1185">Reference proteome</keyword>
<protein>
    <submittedName>
        <fullName evidence="2">Uncharacterized protein</fullName>
    </submittedName>
</protein>
<proteinExistence type="predicted"/>
<dbReference type="EMBL" id="CAWUPB010000913">
    <property type="protein sequence ID" value="CAK7330259.1"/>
    <property type="molecule type" value="Genomic_DNA"/>
</dbReference>
<dbReference type="AlphaFoldDB" id="A0AAV1RC69"/>
<comment type="caution">
    <text evidence="2">The sequence shown here is derived from an EMBL/GenBank/DDBJ whole genome shotgun (WGS) entry which is preliminary data.</text>
</comment>